<evidence type="ECO:0000256" key="15">
    <source>
        <dbReference type="SAM" id="MobiDB-lite"/>
    </source>
</evidence>
<evidence type="ECO:0000259" key="16">
    <source>
        <dbReference type="Pfam" id="PF02463"/>
    </source>
</evidence>
<dbReference type="NCBIfam" id="TIGR00611">
    <property type="entry name" value="recf"/>
    <property type="match status" value="1"/>
</dbReference>
<dbReference type="CDD" id="cd03242">
    <property type="entry name" value="ABC_RecF"/>
    <property type="match status" value="1"/>
</dbReference>
<keyword evidence="9 13" id="KW-0238">DNA-binding</keyword>
<dbReference type="PANTHER" id="PTHR32182:SF0">
    <property type="entry name" value="DNA REPLICATION AND REPAIR PROTEIN RECF"/>
    <property type="match status" value="1"/>
</dbReference>
<dbReference type="Gene3D" id="1.20.1050.90">
    <property type="entry name" value="RecF/RecN/SMC, N-terminal domain"/>
    <property type="match status" value="1"/>
</dbReference>
<dbReference type="GO" id="GO:0005737">
    <property type="term" value="C:cytoplasm"/>
    <property type="evidence" value="ECO:0007669"/>
    <property type="project" value="UniProtKB-SubCell"/>
</dbReference>
<dbReference type="PANTHER" id="PTHR32182">
    <property type="entry name" value="DNA REPLICATION AND REPAIR PROTEIN RECF"/>
    <property type="match status" value="1"/>
</dbReference>
<keyword evidence="4 13" id="KW-0963">Cytoplasm</keyword>
<feature type="domain" description="RecF/RecN/SMC N-terminal" evidence="16">
    <location>
        <begin position="3"/>
        <end position="355"/>
    </location>
</feature>
<evidence type="ECO:0000313" key="17">
    <source>
        <dbReference type="EMBL" id="MCX7537801.1"/>
    </source>
</evidence>
<keyword evidence="5 13" id="KW-0235">DNA replication</keyword>
<evidence type="ECO:0000256" key="13">
    <source>
        <dbReference type="HAMAP-Rule" id="MF_00365"/>
    </source>
</evidence>
<evidence type="ECO:0000256" key="12">
    <source>
        <dbReference type="ARBA" id="ARBA00025401"/>
    </source>
</evidence>
<feature type="region of interest" description="Disordered" evidence="15">
    <location>
        <begin position="385"/>
        <end position="412"/>
    </location>
</feature>
<dbReference type="GO" id="GO:0000731">
    <property type="term" value="P:DNA synthesis involved in DNA repair"/>
    <property type="evidence" value="ECO:0007669"/>
    <property type="project" value="TreeGrafter"/>
</dbReference>
<comment type="function">
    <text evidence="12 13 14">The RecF protein is involved in DNA metabolism; it is required for DNA replication and normal SOS inducibility. RecF binds preferentially to single-stranded, linear DNA. It also seems to bind ATP.</text>
</comment>
<dbReference type="RefSeq" id="WP_248113051.1">
    <property type="nucleotide sequence ID" value="NZ_JALNJF010000002.1"/>
</dbReference>
<comment type="similarity">
    <text evidence="2 13 14">Belongs to the RecF family.</text>
</comment>
<evidence type="ECO:0000256" key="5">
    <source>
        <dbReference type="ARBA" id="ARBA00022705"/>
    </source>
</evidence>
<evidence type="ECO:0000256" key="1">
    <source>
        <dbReference type="ARBA" id="ARBA00004496"/>
    </source>
</evidence>
<dbReference type="InterPro" id="IPR001238">
    <property type="entry name" value="DNA-binding_RecF"/>
</dbReference>
<evidence type="ECO:0000256" key="10">
    <source>
        <dbReference type="ARBA" id="ARBA00023204"/>
    </source>
</evidence>
<organism evidence="17 18">
    <name type="scientific">Corynebacterium antarcticum</name>
    <dbReference type="NCBI Taxonomy" id="2800405"/>
    <lineage>
        <taxon>Bacteria</taxon>
        <taxon>Bacillati</taxon>
        <taxon>Actinomycetota</taxon>
        <taxon>Actinomycetes</taxon>
        <taxon>Mycobacteriales</taxon>
        <taxon>Corynebacteriaceae</taxon>
        <taxon>Corynebacterium</taxon>
    </lineage>
</organism>
<keyword evidence="11 13" id="KW-0742">SOS response</keyword>
<accession>A0A9Q4CBM0</accession>
<feature type="binding site" evidence="13">
    <location>
        <begin position="30"/>
        <end position="37"/>
    </location>
    <ligand>
        <name>ATP</name>
        <dbReference type="ChEBI" id="CHEBI:30616"/>
    </ligand>
</feature>
<dbReference type="GO" id="GO:0009432">
    <property type="term" value="P:SOS response"/>
    <property type="evidence" value="ECO:0007669"/>
    <property type="project" value="UniProtKB-UniRule"/>
</dbReference>
<comment type="caution">
    <text evidence="17">The sequence shown here is derived from an EMBL/GenBank/DDBJ whole genome shotgun (WGS) entry which is preliminary data.</text>
</comment>
<evidence type="ECO:0000256" key="4">
    <source>
        <dbReference type="ARBA" id="ARBA00022490"/>
    </source>
</evidence>
<dbReference type="GO" id="GO:0006260">
    <property type="term" value="P:DNA replication"/>
    <property type="evidence" value="ECO:0007669"/>
    <property type="project" value="UniProtKB-UniRule"/>
</dbReference>
<dbReference type="InterPro" id="IPR027417">
    <property type="entry name" value="P-loop_NTPase"/>
</dbReference>
<sequence>MHIRTLTLRDFRSWPTLSLDLRPGVTVLVGRNGHGKTNIVEAVGYLAHLGSHRVANDAPLVRSGARDSRISAVAVNGGRELTAHLLIKPRGGNLAQLNRTRLESPRGLLGVVKTVLFAPEDISLVRGEPVERRRYLDEVLATRYPRIAGVRADYDRILRQRNALLRSASGALRRGYDNEDGAAALTTLDAWDGQLAAAGGQLTAARVALVAELSDHVTTAYGIIAPESRPPGLSYRSTITTAPDDCCDAEVLEAAMLSDLAHNRTREIERGLSLVGPHRDDLELMLGDEPARGFASHGETWSYALALRLGVFSLFREDGTDPILILDDVFAELDAARREALIQIALTAEQVLITAAVDGDLPTGLDPSRARIHRVSMITDESGRYSVLDAPGSAPERVSGVEPTGEDDHDDS</sequence>
<dbReference type="HAMAP" id="MF_00365">
    <property type="entry name" value="RecF"/>
    <property type="match status" value="1"/>
</dbReference>
<protein>
    <recommendedName>
        <fullName evidence="3 13">DNA replication and repair protein RecF</fullName>
    </recommendedName>
</protein>
<dbReference type="EMBL" id="JAPMKX010000002">
    <property type="protein sequence ID" value="MCX7537801.1"/>
    <property type="molecule type" value="Genomic_DNA"/>
</dbReference>
<dbReference type="PROSITE" id="PS00617">
    <property type="entry name" value="RECF_1"/>
    <property type="match status" value="1"/>
</dbReference>
<evidence type="ECO:0000256" key="11">
    <source>
        <dbReference type="ARBA" id="ARBA00023236"/>
    </source>
</evidence>
<dbReference type="InterPro" id="IPR018078">
    <property type="entry name" value="DNA-binding_RecF_CS"/>
</dbReference>
<dbReference type="GO" id="GO:0003697">
    <property type="term" value="F:single-stranded DNA binding"/>
    <property type="evidence" value="ECO:0007669"/>
    <property type="project" value="UniProtKB-UniRule"/>
</dbReference>
<reference evidence="17" key="1">
    <citation type="submission" date="2022-11" db="EMBL/GenBank/DDBJ databases">
        <title>Corynebacterium sp. isolated from Penguins.</title>
        <authorList>
            <person name="Sedlar K."/>
            <person name="Svec P."/>
        </authorList>
    </citation>
    <scope>NUCLEOTIDE SEQUENCE</scope>
    <source>
        <strain evidence="17">P5875</strain>
    </source>
</reference>
<dbReference type="InterPro" id="IPR042174">
    <property type="entry name" value="RecF_2"/>
</dbReference>
<evidence type="ECO:0000256" key="3">
    <source>
        <dbReference type="ARBA" id="ARBA00020170"/>
    </source>
</evidence>
<evidence type="ECO:0000256" key="9">
    <source>
        <dbReference type="ARBA" id="ARBA00023125"/>
    </source>
</evidence>
<dbReference type="GO" id="GO:0006302">
    <property type="term" value="P:double-strand break repair"/>
    <property type="evidence" value="ECO:0007669"/>
    <property type="project" value="TreeGrafter"/>
</dbReference>
<dbReference type="AlphaFoldDB" id="A0A9Q4CBM0"/>
<evidence type="ECO:0000313" key="18">
    <source>
        <dbReference type="Proteomes" id="UP001070238"/>
    </source>
</evidence>
<dbReference type="Pfam" id="PF02463">
    <property type="entry name" value="SMC_N"/>
    <property type="match status" value="1"/>
</dbReference>
<dbReference type="GO" id="GO:0005524">
    <property type="term" value="F:ATP binding"/>
    <property type="evidence" value="ECO:0007669"/>
    <property type="project" value="UniProtKB-UniRule"/>
</dbReference>
<keyword evidence="7 13" id="KW-0227">DNA damage</keyword>
<dbReference type="Gene3D" id="3.40.50.300">
    <property type="entry name" value="P-loop containing nucleotide triphosphate hydrolases"/>
    <property type="match status" value="1"/>
</dbReference>
<dbReference type="InterPro" id="IPR003395">
    <property type="entry name" value="RecF/RecN/SMC_N"/>
</dbReference>
<gene>
    <name evidence="13 17" type="primary">recF</name>
    <name evidence="17" type="ORF">OS123_04475</name>
</gene>
<keyword evidence="6 13" id="KW-0547">Nucleotide-binding</keyword>
<comment type="subcellular location">
    <subcellularLocation>
        <location evidence="1 13 14">Cytoplasm</location>
    </subcellularLocation>
</comment>
<name>A0A9Q4CBM0_9CORY</name>
<proteinExistence type="inferred from homology"/>
<evidence type="ECO:0000256" key="14">
    <source>
        <dbReference type="RuleBase" id="RU000578"/>
    </source>
</evidence>
<keyword evidence="8 13" id="KW-0067">ATP-binding</keyword>
<evidence type="ECO:0000256" key="6">
    <source>
        <dbReference type="ARBA" id="ARBA00022741"/>
    </source>
</evidence>
<dbReference type="PROSITE" id="PS00618">
    <property type="entry name" value="RECF_2"/>
    <property type="match status" value="1"/>
</dbReference>
<keyword evidence="10 13" id="KW-0234">DNA repair</keyword>
<dbReference type="Proteomes" id="UP001070238">
    <property type="component" value="Unassembled WGS sequence"/>
</dbReference>
<dbReference type="SUPFAM" id="SSF52540">
    <property type="entry name" value="P-loop containing nucleoside triphosphate hydrolases"/>
    <property type="match status" value="1"/>
</dbReference>
<evidence type="ECO:0000256" key="8">
    <source>
        <dbReference type="ARBA" id="ARBA00022840"/>
    </source>
</evidence>
<evidence type="ECO:0000256" key="7">
    <source>
        <dbReference type="ARBA" id="ARBA00022763"/>
    </source>
</evidence>
<evidence type="ECO:0000256" key="2">
    <source>
        <dbReference type="ARBA" id="ARBA00008016"/>
    </source>
</evidence>